<accession>A0A3N4J7R0</accession>
<keyword evidence="3" id="KW-1185">Reference proteome</keyword>
<organism evidence="2 3">
    <name type="scientific">Choiromyces venosus 120613-1</name>
    <dbReference type="NCBI Taxonomy" id="1336337"/>
    <lineage>
        <taxon>Eukaryota</taxon>
        <taxon>Fungi</taxon>
        <taxon>Dikarya</taxon>
        <taxon>Ascomycota</taxon>
        <taxon>Pezizomycotina</taxon>
        <taxon>Pezizomycetes</taxon>
        <taxon>Pezizales</taxon>
        <taxon>Tuberaceae</taxon>
        <taxon>Choiromyces</taxon>
    </lineage>
</organism>
<name>A0A3N4J7R0_9PEZI</name>
<protein>
    <submittedName>
        <fullName evidence="2">Uncharacterized protein</fullName>
    </submittedName>
</protein>
<evidence type="ECO:0000313" key="3">
    <source>
        <dbReference type="Proteomes" id="UP000276215"/>
    </source>
</evidence>
<reference evidence="2 3" key="1">
    <citation type="journal article" date="2018" name="Nat. Ecol. Evol.">
        <title>Pezizomycetes genomes reveal the molecular basis of ectomycorrhizal truffle lifestyle.</title>
        <authorList>
            <person name="Murat C."/>
            <person name="Payen T."/>
            <person name="Noel B."/>
            <person name="Kuo A."/>
            <person name="Morin E."/>
            <person name="Chen J."/>
            <person name="Kohler A."/>
            <person name="Krizsan K."/>
            <person name="Balestrini R."/>
            <person name="Da Silva C."/>
            <person name="Montanini B."/>
            <person name="Hainaut M."/>
            <person name="Levati E."/>
            <person name="Barry K.W."/>
            <person name="Belfiori B."/>
            <person name="Cichocki N."/>
            <person name="Clum A."/>
            <person name="Dockter R.B."/>
            <person name="Fauchery L."/>
            <person name="Guy J."/>
            <person name="Iotti M."/>
            <person name="Le Tacon F."/>
            <person name="Lindquist E.A."/>
            <person name="Lipzen A."/>
            <person name="Malagnac F."/>
            <person name="Mello A."/>
            <person name="Molinier V."/>
            <person name="Miyauchi S."/>
            <person name="Poulain J."/>
            <person name="Riccioni C."/>
            <person name="Rubini A."/>
            <person name="Sitrit Y."/>
            <person name="Splivallo R."/>
            <person name="Traeger S."/>
            <person name="Wang M."/>
            <person name="Zifcakova L."/>
            <person name="Wipf D."/>
            <person name="Zambonelli A."/>
            <person name="Paolocci F."/>
            <person name="Nowrousian M."/>
            <person name="Ottonello S."/>
            <person name="Baldrian P."/>
            <person name="Spatafora J.W."/>
            <person name="Henrissat B."/>
            <person name="Nagy L.G."/>
            <person name="Aury J.M."/>
            <person name="Wincker P."/>
            <person name="Grigoriev I.V."/>
            <person name="Bonfante P."/>
            <person name="Martin F.M."/>
        </authorList>
    </citation>
    <scope>NUCLEOTIDE SEQUENCE [LARGE SCALE GENOMIC DNA]</scope>
    <source>
        <strain evidence="2 3">120613-1</strain>
    </source>
</reference>
<evidence type="ECO:0000313" key="2">
    <source>
        <dbReference type="EMBL" id="RPA94323.1"/>
    </source>
</evidence>
<dbReference type="Proteomes" id="UP000276215">
    <property type="component" value="Unassembled WGS sequence"/>
</dbReference>
<evidence type="ECO:0000256" key="1">
    <source>
        <dbReference type="SAM" id="MobiDB-lite"/>
    </source>
</evidence>
<gene>
    <name evidence="2" type="ORF">L873DRAFT_1793000</name>
</gene>
<feature type="compositionally biased region" description="Acidic residues" evidence="1">
    <location>
        <begin position="52"/>
        <end position="73"/>
    </location>
</feature>
<dbReference type="EMBL" id="ML120438">
    <property type="protein sequence ID" value="RPA94323.1"/>
    <property type="molecule type" value="Genomic_DNA"/>
</dbReference>
<proteinExistence type="predicted"/>
<feature type="region of interest" description="Disordered" evidence="1">
    <location>
        <begin position="45"/>
        <end position="73"/>
    </location>
</feature>
<sequence>MPLSKKCVHHLQLQQLTAERTKCQRKMFSNKKQYKIPSVSQLQARKQVYSESESEMETDFEFNDEEDSEAEEDHDMLVSECYMEESNILEEEDLHEKDIQILQWQEGARSSLPQVVHGGPVGRTALWKQRGKAKQLALEG</sequence>
<dbReference type="AlphaFoldDB" id="A0A3N4J7R0"/>